<reference evidence="2 3" key="1">
    <citation type="submission" date="2014-06" db="EMBL/GenBank/DDBJ databases">
        <title>Rhizobium pelagicum/R2-400B4.</title>
        <authorList>
            <person name="Kimes N.E."/>
            <person name="Lopez-Perez M."/>
        </authorList>
    </citation>
    <scope>NUCLEOTIDE SEQUENCE [LARGE SCALE GENOMIC DNA]</scope>
    <source>
        <strain evidence="2 3">R2-400B4</strain>
    </source>
</reference>
<dbReference type="AlphaFoldDB" id="A0A922P020"/>
<protein>
    <submittedName>
        <fullName evidence="2">Uncharacterized protein</fullName>
    </submittedName>
</protein>
<feature type="region of interest" description="Disordered" evidence="1">
    <location>
        <begin position="40"/>
        <end position="67"/>
    </location>
</feature>
<gene>
    <name evidence="2" type="ORF">GV68_07750</name>
</gene>
<organism evidence="2 3">
    <name type="scientific">Pseudorhizobium pelagicum</name>
    <dbReference type="NCBI Taxonomy" id="1509405"/>
    <lineage>
        <taxon>Bacteria</taxon>
        <taxon>Pseudomonadati</taxon>
        <taxon>Pseudomonadota</taxon>
        <taxon>Alphaproteobacteria</taxon>
        <taxon>Hyphomicrobiales</taxon>
        <taxon>Rhizobiaceae</taxon>
        <taxon>Rhizobium/Agrobacterium group</taxon>
        <taxon>Pseudorhizobium</taxon>
    </lineage>
</organism>
<dbReference type="Proteomes" id="UP000052167">
    <property type="component" value="Unassembled WGS sequence"/>
</dbReference>
<name>A0A922P020_9HYPH</name>
<evidence type="ECO:0000313" key="3">
    <source>
        <dbReference type="Proteomes" id="UP000052167"/>
    </source>
</evidence>
<feature type="compositionally biased region" description="Basic residues" evidence="1">
    <location>
        <begin position="40"/>
        <end position="50"/>
    </location>
</feature>
<comment type="caution">
    <text evidence="2">The sequence shown here is derived from an EMBL/GenBank/DDBJ whole genome shotgun (WGS) entry which is preliminary data.</text>
</comment>
<proteinExistence type="predicted"/>
<keyword evidence="3" id="KW-1185">Reference proteome</keyword>
<dbReference type="EMBL" id="JOKJ01000017">
    <property type="protein sequence ID" value="KEQ06151.1"/>
    <property type="molecule type" value="Genomic_DNA"/>
</dbReference>
<evidence type="ECO:0000256" key="1">
    <source>
        <dbReference type="SAM" id="MobiDB-lite"/>
    </source>
</evidence>
<sequence length="67" mass="7753">MQPRKVEALDLADQIEQELGNNQRDAAEAFVRSLLQRRFHGQRHPRKKMRAREDFSAPATHSIRSGV</sequence>
<accession>A0A922P020</accession>
<evidence type="ECO:0000313" key="2">
    <source>
        <dbReference type="EMBL" id="KEQ06151.1"/>
    </source>
</evidence>